<evidence type="ECO:0000259" key="3">
    <source>
        <dbReference type="Pfam" id="PF21782"/>
    </source>
</evidence>
<dbReference type="Pfam" id="PF10119">
    <property type="entry name" value="MethyTransf_Reg"/>
    <property type="match status" value="1"/>
</dbReference>
<dbReference type="AlphaFoldDB" id="A0A5C8PT10"/>
<dbReference type="InterPro" id="IPR013217">
    <property type="entry name" value="Methyltransf_12"/>
</dbReference>
<dbReference type="PANTHER" id="PTHR43667:SF2">
    <property type="entry name" value="FATTY ACID C-METHYL TRANSFERASE"/>
    <property type="match status" value="1"/>
</dbReference>
<keyword evidence="4" id="KW-0808">Transferase</keyword>
<gene>
    <name evidence="4" type="ORF">FHP25_06080</name>
</gene>
<dbReference type="GO" id="GO:0008168">
    <property type="term" value="F:methyltransferase activity"/>
    <property type="evidence" value="ECO:0007669"/>
    <property type="project" value="UniProtKB-KW"/>
</dbReference>
<dbReference type="Proteomes" id="UP000321638">
    <property type="component" value="Unassembled WGS sequence"/>
</dbReference>
<accession>A0A5C8PT10</accession>
<proteinExistence type="predicted"/>
<dbReference type="InterPro" id="IPR018773">
    <property type="entry name" value="MeTrfase_reg_dom_prd"/>
</dbReference>
<dbReference type="EMBL" id="VDUZ01000005">
    <property type="protein sequence ID" value="TXL79511.1"/>
    <property type="molecule type" value="Genomic_DNA"/>
</dbReference>
<reference evidence="4 5" key="1">
    <citation type="submission" date="2019-06" db="EMBL/GenBank/DDBJ databases">
        <title>New taxonomy in bacterial strain CC-CFT640, isolated from vineyard.</title>
        <authorList>
            <person name="Lin S.-Y."/>
            <person name="Tsai C.-F."/>
            <person name="Young C.-C."/>
        </authorList>
    </citation>
    <scope>NUCLEOTIDE SEQUENCE [LARGE SCALE GENOMIC DNA]</scope>
    <source>
        <strain evidence="4 5">CC-CFT640</strain>
    </source>
</reference>
<protein>
    <submittedName>
        <fullName evidence="4">Methyltransferase domain-containing protein</fullName>
    </submittedName>
</protein>
<dbReference type="Gene3D" id="3.40.50.150">
    <property type="entry name" value="Vaccinia Virus protein VP39"/>
    <property type="match status" value="1"/>
</dbReference>
<dbReference type="Pfam" id="PF08242">
    <property type="entry name" value="Methyltransf_12"/>
    <property type="match status" value="1"/>
</dbReference>
<feature type="domain" description="Methyltransferase type 12" evidence="1">
    <location>
        <begin position="62"/>
        <end position="159"/>
    </location>
</feature>
<dbReference type="SUPFAM" id="SSF53335">
    <property type="entry name" value="S-adenosyl-L-methionine-dependent methyltransferases"/>
    <property type="match status" value="1"/>
</dbReference>
<evidence type="ECO:0000259" key="2">
    <source>
        <dbReference type="Pfam" id="PF10119"/>
    </source>
</evidence>
<comment type="caution">
    <text evidence="4">The sequence shown here is derived from an EMBL/GenBank/DDBJ whole genome shotgun (WGS) entry which is preliminary data.</text>
</comment>
<dbReference type="Pfam" id="PF21782">
    <property type="entry name" value="WHD_PKMT"/>
    <property type="match status" value="1"/>
</dbReference>
<evidence type="ECO:0000313" key="4">
    <source>
        <dbReference type="EMBL" id="TXL79511.1"/>
    </source>
</evidence>
<dbReference type="InterPro" id="IPR050723">
    <property type="entry name" value="CFA/CMAS"/>
</dbReference>
<feature type="domain" description="PKMT C-terminal winged helix" evidence="3">
    <location>
        <begin position="432"/>
        <end position="528"/>
    </location>
</feature>
<name>A0A5C8PT10_9HYPH</name>
<evidence type="ECO:0000259" key="1">
    <source>
        <dbReference type="Pfam" id="PF08242"/>
    </source>
</evidence>
<evidence type="ECO:0000313" key="5">
    <source>
        <dbReference type="Proteomes" id="UP000321638"/>
    </source>
</evidence>
<dbReference type="RefSeq" id="WP_147846018.1">
    <property type="nucleotide sequence ID" value="NZ_VDUZ01000005.1"/>
</dbReference>
<dbReference type="InterPro" id="IPR029063">
    <property type="entry name" value="SAM-dependent_MTases_sf"/>
</dbReference>
<keyword evidence="5" id="KW-1185">Reference proteome</keyword>
<dbReference type="CDD" id="cd02440">
    <property type="entry name" value="AdoMet_MTases"/>
    <property type="match status" value="1"/>
</dbReference>
<dbReference type="OrthoDB" id="5298787at2"/>
<feature type="domain" description="Methyltransferase regulatory" evidence="2">
    <location>
        <begin position="230"/>
        <end position="313"/>
    </location>
</feature>
<keyword evidence="4" id="KW-0489">Methyltransferase</keyword>
<organism evidence="4 5">
    <name type="scientific">Vineibacter terrae</name>
    <dbReference type="NCBI Taxonomy" id="2586908"/>
    <lineage>
        <taxon>Bacteria</taxon>
        <taxon>Pseudomonadati</taxon>
        <taxon>Pseudomonadota</taxon>
        <taxon>Alphaproteobacteria</taxon>
        <taxon>Hyphomicrobiales</taxon>
        <taxon>Vineibacter</taxon>
    </lineage>
</organism>
<sequence length="534" mass="58026">MTSSDAPATLPEIAPALARTASHYDAVPYESYPFPLTHPARLAAIGRLFDLTPPPIRTARILEIGCAAGGNIIPLAAQLPDATCLGIDLSGVQVEQGQRRAAGMDLRNITLRRQSVTEIGSRDGPFDYIICHGVYSWVPATVREAILRVCAECLSDNGMAVVSYNVMPGWHVKLVVRDSLIAHAAHIQDPSQKTAETRRFINLVKDSVSKQAPYGNALRTELEELAEQRDDYVMHEFLEDENTPCTFTEFVQAAARAGLSYLGDTLLHSMIAESYGEEIASALQLLSDNRLLAHEQYLDILTGRTFRRSILIRTATMGPVQRALNPARLMDLHIAGQFTEAPEPEVSGARTFRHRAGRMLTTASPNVHVALERLAARYPGTVTPAELIHTAGLDEPAPRRAIVIDALGEMMNAGMLDFYIEPLRVGLASAPRPTAIALARADVAQGAASTASLRHEQVSLDIGGQLLVPLLDGTRDREALCTGLLQAIADRGMQLKRDGEPISRHDEQRAAALQLIESLLKSLESRALLQADSA</sequence>
<dbReference type="InterPro" id="IPR048976">
    <property type="entry name" value="WHD_PKMT"/>
</dbReference>
<dbReference type="GO" id="GO:0032259">
    <property type="term" value="P:methylation"/>
    <property type="evidence" value="ECO:0007669"/>
    <property type="project" value="UniProtKB-KW"/>
</dbReference>
<dbReference type="PANTHER" id="PTHR43667">
    <property type="entry name" value="CYCLOPROPANE-FATTY-ACYL-PHOSPHOLIPID SYNTHASE"/>
    <property type="match status" value="1"/>
</dbReference>